<proteinExistence type="inferred from homology"/>
<evidence type="ECO:0000313" key="6">
    <source>
        <dbReference type="Proteomes" id="UP000004738"/>
    </source>
</evidence>
<dbReference type="PIRSF" id="PIRSF005690">
    <property type="entry name" value="GerBA"/>
    <property type="match status" value="1"/>
</dbReference>
<gene>
    <name evidence="5" type="ORF">B857_01969</name>
</gene>
<dbReference type="Pfam" id="PF03323">
    <property type="entry name" value="GerA"/>
    <property type="match status" value="1"/>
</dbReference>
<comment type="caution">
    <text evidence="5">The sequence shown here is derived from an EMBL/GenBank/DDBJ whole genome shotgun (WGS) entry which is preliminary data.</text>
</comment>
<evidence type="ECO:0000313" key="5">
    <source>
        <dbReference type="EMBL" id="EKB45090.1"/>
    </source>
</evidence>
<dbReference type="InterPro" id="IPR004995">
    <property type="entry name" value="Spore_Ger"/>
</dbReference>
<keyword evidence="4" id="KW-0812">Transmembrane</keyword>
<dbReference type="RefSeq" id="WP_008405979.1">
    <property type="nucleotide sequence ID" value="NZ_AMCK01000009.1"/>
</dbReference>
<keyword evidence="6" id="KW-1185">Reference proteome</keyword>
<evidence type="ECO:0000256" key="1">
    <source>
        <dbReference type="ARBA" id="ARBA00005278"/>
    </source>
</evidence>
<feature type="transmembrane region" description="Helical" evidence="4">
    <location>
        <begin position="340"/>
        <end position="361"/>
    </location>
</feature>
<dbReference type="Proteomes" id="UP000004738">
    <property type="component" value="Unassembled WGS sequence"/>
</dbReference>
<dbReference type="PANTHER" id="PTHR22550">
    <property type="entry name" value="SPORE GERMINATION PROTEIN"/>
    <property type="match status" value="1"/>
</dbReference>
<feature type="transmembrane region" description="Helical" evidence="4">
    <location>
        <begin position="276"/>
        <end position="295"/>
    </location>
</feature>
<evidence type="ECO:0000256" key="4">
    <source>
        <dbReference type="SAM" id="Phobius"/>
    </source>
</evidence>
<accession>K1KLS6</accession>
<dbReference type="InterPro" id="IPR050768">
    <property type="entry name" value="UPF0353/GerABKA_families"/>
</dbReference>
<dbReference type="EMBL" id="AMCK01000009">
    <property type="protein sequence ID" value="EKB45090.1"/>
    <property type="molecule type" value="Genomic_DNA"/>
</dbReference>
<dbReference type="GO" id="GO:0009847">
    <property type="term" value="P:spore germination"/>
    <property type="evidence" value="ECO:0007669"/>
    <property type="project" value="InterPro"/>
</dbReference>
<comment type="similarity">
    <text evidence="1">Belongs to the GerABKA family.</text>
</comment>
<feature type="transmembrane region" description="Helical" evidence="4">
    <location>
        <begin position="234"/>
        <end position="255"/>
    </location>
</feature>
<dbReference type="PATRIC" id="fig|1224748.3.peg.1944"/>
<feature type="transmembrane region" description="Helical" evidence="4">
    <location>
        <begin position="367"/>
        <end position="386"/>
    </location>
</feature>
<dbReference type="PANTHER" id="PTHR22550:SF5">
    <property type="entry name" value="LEUCINE ZIPPER PROTEIN 4"/>
    <property type="match status" value="1"/>
</dbReference>
<feature type="compositionally biased region" description="Basic and acidic residues" evidence="3">
    <location>
        <begin position="459"/>
        <end position="475"/>
    </location>
</feature>
<evidence type="ECO:0000256" key="3">
    <source>
        <dbReference type="SAM" id="MobiDB-lite"/>
    </source>
</evidence>
<keyword evidence="2 4" id="KW-0472">Membrane</keyword>
<reference evidence="5 6" key="1">
    <citation type="journal article" date="2012" name="J. Bacteriol.">
        <title>Draft Genome Sequence of Bacillus isronensis Strain B3W22, Isolated from the Upper Atmosphere.</title>
        <authorList>
            <person name="Shivaji S."/>
            <person name="Ara S."/>
            <person name="Singh S.K."/>
            <person name="Bandi S."/>
            <person name="Singh A."/>
            <person name="Pinnaka A.K."/>
        </authorList>
    </citation>
    <scope>NUCLEOTIDE SEQUENCE [LARGE SCALE GENOMIC DNA]</scope>
    <source>
        <strain evidence="5 6">B3W22</strain>
    </source>
</reference>
<feature type="region of interest" description="Disordered" evidence="3">
    <location>
        <begin position="453"/>
        <end position="475"/>
    </location>
</feature>
<dbReference type="GO" id="GO:0016020">
    <property type="term" value="C:membrane"/>
    <property type="evidence" value="ECO:0007669"/>
    <property type="project" value="InterPro"/>
</dbReference>
<sequence length="475" mass="52951">MIEYAALKKQFDNCADIRFQTFDFPASNVMLITCEAMTDNHLFNEVVIPRLRMACQQKEQFDEAVLIQKLHLPQLLKIEDLQEAVTNVFSGFVLIYIENLNILLCSNIENKPNRSPEESNLEVTIKGPRDNFIEDLGVNIALIRKRLPTNSLSVEKITLGTRSKTKIAILYFNDIADLSILKQLKKQLSAIDTDVILSGELIMERLNKISYLIPLNDSTGRPDFAMQSLVTGRFIILVDGIAYAIITPANILSLLKSGEDNDFPSIFSSLERLLRLFCILIALLLPAFWLALTTFHQEQLPIQLLATVVQANTGSPLPAAIEMLGMLFMFELFREAGLRLPSILGGTISVVGGLIIGDAAIRAGITSPAMIVVIAISTIATFTLVNQSFVTTISMLRIVFIIITSIFGLFGFFLSLYICLVYIANIRVFGVPYLNIAANLSWDNIKMSLFRPPPNSSTKRPEVLNVKDKTKEKTK</sequence>
<name>K1KLS6_9BACL</name>
<organism evidence="5 6">
    <name type="scientific">Solibacillus isronensis B3W22</name>
    <dbReference type="NCBI Taxonomy" id="1224748"/>
    <lineage>
        <taxon>Bacteria</taxon>
        <taxon>Bacillati</taxon>
        <taxon>Bacillota</taxon>
        <taxon>Bacilli</taxon>
        <taxon>Bacillales</taxon>
        <taxon>Caryophanaceae</taxon>
        <taxon>Solibacillus</taxon>
    </lineage>
</organism>
<protein>
    <submittedName>
        <fullName evidence="5">GerA spore germination protein</fullName>
    </submittedName>
</protein>
<feature type="transmembrane region" description="Helical" evidence="4">
    <location>
        <begin position="398"/>
        <end position="424"/>
    </location>
</feature>
<evidence type="ECO:0000256" key="2">
    <source>
        <dbReference type="ARBA" id="ARBA00023136"/>
    </source>
</evidence>
<keyword evidence="4" id="KW-1133">Transmembrane helix</keyword>
<dbReference type="AlphaFoldDB" id="K1KLS6"/>